<gene>
    <name evidence="2" type="ORF">HaLaN_28070</name>
</gene>
<dbReference type="AlphaFoldDB" id="A0A6A0A9K5"/>
<feature type="region of interest" description="Disordered" evidence="1">
    <location>
        <begin position="1"/>
        <end position="32"/>
    </location>
</feature>
<name>A0A6A0A9K5_HAELA</name>
<keyword evidence="3" id="KW-1185">Reference proteome</keyword>
<reference evidence="2 3" key="1">
    <citation type="submission" date="2020-02" db="EMBL/GenBank/DDBJ databases">
        <title>Draft genome sequence of Haematococcus lacustris strain NIES-144.</title>
        <authorList>
            <person name="Morimoto D."/>
            <person name="Nakagawa S."/>
            <person name="Yoshida T."/>
            <person name="Sawayama S."/>
        </authorList>
    </citation>
    <scope>NUCLEOTIDE SEQUENCE [LARGE SCALE GENOMIC DNA]</scope>
    <source>
        <strain evidence="2 3">NIES-144</strain>
    </source>
</reference>
<protein>
    <submittedName>
        <fullName evidence="2">Uncharacterized protein</fullName>
    </submittedName>
</protein>
<sequence>KIGLRRYEKTSTGPPPTSTGCPPTITGPPPTSTGIHVTASSMCAESVKAMNADAFNVQASH</sequence>
<evidence type="ECO:0000313" key="3">
    <source>
        <dbReference type="Proteomes" id="UP000485058"/>
    </source>
</evidence>
<evidence type="ECO:0000256" key="1">
    <source>
        <dbReference type="SAM" id="MobiDB-lite"/>
    </source>
</evidence>
<proteinExistence type="predicted"/>
<feature type="non-terminal residue" evidence="2">
    <location>
        <position position="1"/>
    </location>
</feature>
<organism evidence="2 3">
    <name type="scientific">Haematococcus lacustris</name>
    <name type="common">Green alga</name>
    <name type="synonym">Haematococcus pluvialis</name>
    <dbReference type="NCBI Taxonomy" id="44745"/>
    <lineage>
        <taxon>Eukaryota</taxon>
        <taxon>Viridiplantae</taxon>
        <taxon>Chlorophyta</taxon>
        <taxon>core chlorophytes</taxon>
        <taxon>Chlorophyceae</taxon>
        <taxon>CS clade</taxon>
        <taxon>Chlamydomonadales</taxon>
        <taxon>Haematococcaceae</taxon>
        <taxon>Haematococcus</taxon>
    </lineage>
</organism>
<feature type="non-terminal residue" evidence="2">
    <location>
        <position position="61"/>
    </location>
</feature>
<evidence type="ECO:0000313" key="2">
    <source>
        <dbReference type="EMBL" id="GFH29420.1"/>
    </source>
</evidence>
<comment type="caution">
    <text evidence="2">The sequence shown here is derived from an EMBL/GenBank/DDBJ whole genome shotgun (WGS) entry which is preliminary data.</text>
</comment>
<dbReference type="Proteomes" id="UP000485058">
    <property type="component" value="Unassembled WGS sequence"/>
</dbReference>
<accession>A0A6A0A9K5</accession>
<dbReference type="EMBL" id="BLLF01004336">
    <property type="protein sequence ID" value="GFH29420.1"/>
    <property type="molecule type" value="Genomic_DNA"/>
</dbReference>